<gene>
    <name evidence="7" type="ORF">PAT3040_05995</name>
</gene>
<dbReference type="PANTHER" id="PTHR43649:SF33">
    <property type="entry name" value="POLYGALACTURONAN_RHAMNOGALACTURONAN-BINDING PROTEIN YTCQ"/>
    <property type="match status" value="1"/>
</dbReference>
<comment type="caution">
    <text evidence="7">The sequence shown here is derived from an EMBL/GenBank/DDBJ whole genome shotgun (WGS) entry which is preliminary data.</text>
</comment>
<feature type="signal peptide" evidence="6">
    <location>
        <begin position="1"/>
        <end position="22"/>
    </location>
</feature>
<organism evidence="7 8">
    <name type="scientific">Paenibacillus agaridevorans</name>
    <dbReference type="NCBI Taxonomy" id="171404"/>
    <lineage>
        <taxon>Bacteria</taxon>
        <taxon>Bacillati</taxon>
        <taxon>Bacillota</taxon>
        <taxon>Bacilli</taxon>
        <taxon>Bacillales</taxon>
        <taxon>Paenibacillaceae</taxon>
        <taxon>Paenibacillus</taxon>
    </lineage>
</organism>
<protein>
    <submittedName>
        <fullName evidence="7">ABC transporter substrate-binding protein</fullName>
    </submittedName>
</protein>
<dbReference type="Pfam" id="PF01547">
    <property type="entry name" value="SBP_bac_1"/>
    <property type="match status" value="1"/>
</dbReference>
<dbReference type="Gene3D" id="3.40.190.10">
    <property type="entry name" value="Periplasmic binding protein-like II"/>
    <property type="match status" value="2"/>
</dbReference>
<keyword evidence="4" id="KW-0564">Palmitate</keyword>
<dbReference type="EMBL" id="BDQX01000390">
    <property type="protein sequence ID" value="GBG11204.1"/>
    <property type="molecule type" value="Genomic_DNA"/>
</dbReference>
<dbReference type="Proteomes" id="UP000245202">
    <property type="component" value="Unassembled WGS sequence"/>
</dbReference>
<feature type="chain" id="PRO_5015358180" evidence="6">
    <location>
        <begin position="23"/>
        <end position="556"/>
    </location>
</feature>
<proteinExistence type="predicted"/>
<evidence type="ECO:0000313" key="7">
    <source>
        <dbReference type="EMBL" id="GBG11204.1"/>
    </source>
</evidence>
<name>A0A2R5F4W2_9BACL</name>
<dbReference type="SUPFAM" id="SSF53850">
    <property type="entry name" value="Periplasmic binding protein-like II"/>
    <property type="match status" value="1"/>
</dbReference>
<evidence type="ECO:0000256" key="5">
    <source>
        <dbReference type="ARBA" id="ARBA00023288"/>
    </source>
</evidence>
<dbReference type="CDD" id="cd13580">
    <property type="entry name" value="PBP2_AlgQ_like_1"/>
    <property type="match status" value="1"/>
</dbReference>
<dbReference type="PROSITE" id="PS51257">
    <property type="entry name" value="PROKAR_LIPOPROTEIN"/>
    <property type="match status" value="1"/>
</dbReference>
<accession>A0A2R5F4W2</accession>
<keyword evidence="5" id="KW-0449">Lipoprotein</keyword>
<evidence type="ECO:0000256" key="6">
    <source>
        <dbReference type="SAM" id="SignalP"/>
    </source>
</evidence>
<keyword evidence="1" id="KW-1003">Cell membrane</keyword>
<dbReference type="AlphaFoldDB" id="A0A2R5F4W2"/>
<keyword evidence="2 6" id="KW-0732">Signal</keyword>
<evidence type="ECO:0000256" key="4">
    <source>
        <dbReference type="ARBA" id="ARBA00023139"/>
    </source>
</evidence>
<evidence type="ECO:0000313" key="8">
    <source>
        <dbReference type="Proteomes" id="UP000245202"/>
    </source>
</evidence>
<evidence type="ECO:0000256" key="2">
    <source>
        <dbReference type="ARBA" id="ARBA00022729"/>
    </source>
</evidence>
<keyword evidence="8" id="KW-1185">Reference proteome</keyword>
<evidence type="ECO:0000256" key="3">
    <source>
        <dbReference type="ARBA" id="ARBA00023136"/>
    </source>
</evidence>
<keyword evidence="3" id="KW-0472">Membrane</keyword>
<dbReference type="RefSeq" id="WP_181376923.1">
    <property type="nucleotide sequence ID" value="NZ_BDQX01000390.1"/>
</dbReference>
<reference evidence="7 8" key="1">
    <citation type="submission" date="2017-08" db="EMBL/GenBank/DDBJ databases">
        <title>Substantial Increase in Enzyme Production by Combined Drug-Resistance Mutations in Paenibacillus agaridevorans.</title>
        <authorList>
            <person name="Tanaka Y."/>
            <person name="Funane K."/>
            <person name="Hosaka T."/>
            <person name="Shiwa Y."/>
            <person name="Fujita N."/>
            <person name="Miyazaki T."/>
            <person name="Yoshikawa H."/>
            <person name="Murakami K."/>
            <person name="Kasahara K."/>
            <person name="Inaoka T."/>
            <person name="Hiraga Y."/>
            <person name="Ochi K."/>
        </authorList>
    </citation>
    <scope>NUCLEOTIDE SEQUENCE [LARGE SCALE GENOMIC DNA]</scope>
    <source>
        <strain evidence="7 8">T-3040</strain>
    </source>
</reference>
<dbReference type="InterPro" id="IPR006059">
    <property type="entry name" value="SBP"/>
</dbReference>
<dbReference type="InterPro" id="IPR050490">
    <property type="entry name" value="Bact_solute-bd_prot1"/>
</dbReference>
<dbReference type="PANTHER" id="PTHR43649">
    <property type="entry name" value="ARABINOSE-BINDING PROTEIN-RELATED"/>
    <property type="match status" value="1"/>
</dbReference>
<evidence type="ECO:0000256" key="1">
    <source>
        <dbReference type="ARBA" id="ARBA00022475"/>
    </source>
</evidence>
<sequence>MSTRFIRNFTLLFVLSAMLTTACTGGAGKPESTAGTGGDTATAKPEATTIAEEHDPFGRYEEPLEISIGKSLNLSDKSLPEGDTPISNQFTRYLEKRLNLKFKAYWQAGGEAYSQKVSVATASGDLPDAMVVYSYSELRKLVDAGLVEDMTDVIEQYASPLVKEIYAAGDHAATKAATFGGRVMAIPASQGLGDSMYMMFIRQDWLDKLGLQAPTTLEELEHVIAEFLDKNPGNVKDQIGLPAYSLFGMTNNFPTLNPIFASYGAFPTNWVKDKDGNVMSGLIAPETRESLAKLREMYAAGLIDKEFALRKDVLEPIISNRTGVFFGPWWMGFNPLNQSMQNDPEAQWKAYLAPLGKDGKYNTHVQSPSSMFYVVKKGYKHPEAIMKLVNVQTENEQGLDPDADMDLGVDWVNEPLRAPVDFPDSIEKDAEKVIKALNNELPVDQLTSKQKRIYESWLKTKDNPTSDIAAWSEAFSYVVGGGQLLQPQLNKVPSLYYGETNTMVTKGAALGKLQQEVFNKIIMGSAPIEAFDQFVNDWKKQGGDEITAEVAELLQP</sequence>